<dbReference type="InterPro" id="IPR011991">
    <property type="entry name" value="ArsR-like_HTH"/>
</dbReference>
<dbReference type="NCBIfam" id="NF033788">
    <property type="entry name" value="HTH_metalloreg"/>
    <property type="match status" value="1"/>
</dbReference>
<evidence type="ECO:0000313" key="6">
    <source>
        <dbReference type="Proteomes" id="UP000032633"/>
    </source>
</evidence>
<keyword evidence="6" id="KW-1185">Reference proteome</keyword>
<proteinExistence type="predicted"/>
<dbReference type="GO" id="GO:0003700">
    <property type="term" value="F:DNA-binding transcription factor activity"/>
    <property type="evidence" value="ECO:0007669"/>
    <property type="project" value="InterPro"/>
</dbReference>
<evidence type="ECO:0000256" key="2">
    <source>
        <dbReference type="ARBA" id="ARBA00023125"/>
    </source>
</evidence>
<feature type="domain" description="HTH arsR-type" evidence="4">
    <location>
        <begin position="1"/>
        <end position="90"/>
    </location>
</feature>
<dbReference type="InterPro" id="IPR036390">
    <property type="entry name" value="WH_DNA-bd_sf"/>
</dbReference>
<dbReference type="PRINTS" id="PR00778">
    <property type="entry name" value="HTHARSR"/>
</dbReference>
<evidence type="ECO:0000259" key="4">
    <source>
        <dbReference type="PROSITE" id="PS50987"/>
    </source>
</evidence>
<accession>A0A0D5NK96</accession>
<dbReference type="InterPro" id="IPR036388">
    <property type="entry name" value="WH-like_DNA-bd_sf"/>
</dbReference>
<dbReference type="KEGG" id="pbj:VN24_13195"/>
<dbReference type="PANTHER" id="PTHR33154">
    <property type="entry name" value="TRANSCRIPTIONAL REGULATOR, ARSR FAMILY"/>
    <property type="match status" value="1"/>
</dbReference>
<keyword evidence="3" id="KW-0804">Transcription</keyword>
<sequence length="116" mass="13596">MGMNMTTLSVLAEPNRYHIVELLRDGPLTVGEIVEQLGLQQPQVSKHLRVLSDTGIVEVHPSANRRIYKLRPQPFIELNEWIHSFRRTWEERLDRLDDYLRVLQQSEPGNKDSHRS</sequence>
<dbReference type="OrthoDB" id="9799175at2"/>
<dbReference type="InterPro" id="IPR001845">
    <property type="entry name" value="HTH_ArsR_DNA-bd_dom"/>
</dbReference>
<dbReference type="GO" id="GO:0003677">
    <property type="term" value="F:DNA binding"/>
    <property type="evidence" value="ECO:0007669"/>
    <property type="project" value="UniProtKB-KW"/>
</dbReference>
<dbReference type="SUPFAM" id="SSF46785">
    <property type="entry name" value="Winged helix' DNA-binding domain"/>
    <property type="match status" value="1"/>
</dbReference>
<gene>
    <name evidence="5" type="ORF">VN24_13195</name>
</gene>
<dbReference type="Proteomes" id="UP000032633">
    <property type="component" value="Chromosome"/>
</dbReference>
<dbReference type="STRING" id="1126833.VN24_13195"/>
<dbReference type="InterPro" id="IPR051081">
    <property type="entry name" value="HTH_MetalResp_TranReg"/>
</dbReference>
<dbReference type="AlphaFoldDB" id="A0A0D5NK96"/>
<protein>
    <submittedName>
        <fullName evidence="5">TrmB family transcriptional regulator</fullName>
    </submittedName>
</protein>
<dbReference type="Pfam" id="PF01022">
    <property type="entry name" value="HTH_5"/>
    <property type="match status" value="1"/>
</dbReference>
<name>A0A0D5NK96_9BACL</name>
<evidence type="ECO:0000256" key="1">
    <source>
        <dbReference type="ARBA" id="ARBA00023015"/>
    </source>
</evidence>
<dbReference type="HOGENOM" id="CLU_097806_0_0_9"/>
<reference evidence="6" key="2">
    <citation type="submission" date="2015-03" db="EMBL/GenBank/DDBJ databases">
        <title>Genome sequence of Paenibacillus beijingensis strain DSM 24997T.</title>
        <authorList>
            <person name="Kwak Y."/>
            <person name="Shin J.-H."/>
        </authorList>
    </citation>
    <scope>NUCLEOTIDE SEQUENCE [LARGE SCALE GENOMIC DNA]</scope>
    <source>
        <strain evidence="6">DSM 24997</strain>
    </source>
</reference>
<organism evidence="5 6">
    <name type="scientific">Paenibacillus beijingensis</name>
    <dbReference type="NCBI Taxonomy" id="1126833"/>
    <lineage>
        <taxon>Bacteria</taxon>
        <taxon>Bacillati</taxon>
        <taxon>Bacillota</taxon>
        <taxon>Bacilli</taxon>
        <taxon>Bacillales</taxon>
        <taxon>Paenibacillaceae</taxon>
        <taxon>Paenibacillus</taxon>
    </lineage>
</organism>
<reference evidence="5 6" key="1">
    <citation type="journal article" date="2015" name="J. Biotechnol.">
        <title>Complete genome sequence of Paenibacillus beijingensis 7188(T) (=DSM 24997(T)), a novel rhizobacterium from jujube garden soil.</title>
        <authorList>
            <person name="Kwak Y."/>
            <person name="Shin J.H."/>
        </authorList>
    </citation>
    <scope>NUCLEOTIDE SEQUENCE [LARGE SCALE GENOMIC DNA]</scope>
    <source>
        <strain evidence="5 6">DSM 24997</strain>
    </source>
</reference>
<keyword evidence="1" id="KW-0805">Transcription regulation</keyword>
<dbReference type="CDD" id="cd00090">
    <property type="entry name" value="HTH_ARSR"/>
    <property type="match status" value="1"/>
</dbReference>
<dbReference type="PATRIC" id="fig|1126833.4.peg.2876"/>
<dbReference type="PANTHER" id="PTHR33154:SF33">
    <property type="entry name" value="TRANSCRIPTIONAL REPRESSOR SDPR"/>
    <property type="match status" value="1"/>
</dbReference>
<dbReference type="RefSeq" id="WP_045670782.1">
    <property type="nucleotide sequence ID" value="NZ_CP011058.1"/>
</dbReference>
<dbReference type="EMBL" id="CP011058">
    <property type="protein sequence ID" value="AJY75353.1"/>
    <property type="molecule type" value="Genomic_DNA"/>
</dbReference>
<evidence type="ECO:0000256" key="3">
    <source>
        <dbReference type="ARBA" id="ARBA00023163"/>
    </source>
</evidence>
<keyword evidence="2" id="KW-0238">DNA-binding</keyword>
<dbReference type="PROSITE" id="PS50987">
    <property type="entry name" value="HTH_ARSR_2"/>
    <property type="match status" value="1"/>
</dbReference>
<evidence type="ECO:0000313" key="5">
    <source>
        <dbReference type="EMBL" id="AJY75353.1"/>
    </source>
</evidence>
<dbReference type="Gene3D" id="1.10.10.10">
    <property type="entry name" value="Winged helix-like DNA-binding domain superfamily/Winged helix DNA-binding domain"/>
    <property type="match status" value="1"/>
</dbReference>
<dbReference type="SMART" id="SM00418">
    <property type="entry name" value="HTH_ARSR"/>
    <property type="match status" value="1"/>
</dbReference>